<dbReference type="EMBL" id="CP023198">
    <property type="protein sequence ID" value="AUE18904.1"/>
    <property type="molecule type" value="Genomic_DNA"/>
</dbReference>
<proteinExistence type="predicted"/>
<dbReference type="Proteomes" id="UP000494173">
    <property type="component" value="Unassembled WGS sequence"/>
</dbReference>
<evidence type="ECO:0000313" key="5">
    <source>
        <dbReference type="Proteomes" id="UP000232496"/>
    </source>
</evidence>
<reference evidence="3 6" key="2">
    <citation type="submission" date="2019-10" db="EMBL/GenBank/DDBJ databases">
        <authorList>
            <consortium name="Melissa Lawson"/>
            <person name="O'neill I."/>
        </authorList>
    </citation>
    <scope>NUCLEOTIDE SEQUENCE [LARGE SCALE GENOMIC DNA]</scope>
    <source>
        <strain evidence="3">LH_24</strain>
    </source>
</reference>
<sequence>MQQPQRRSAIALHTGAYADDVVNSNAPTQCRVDNGQCIAEFKSQRAIHHCSCFTGHGNTINMPYIRLLAFRYEQSPYSSVTGITSLSMCGNGYCAVMQ</sequence>
<protein>
    <submittedName>
        <fullName evidence="2">Uncharacterized protein</fullName>
    </submittedName>
</protein>
<dbReference type="EMBL" id="CABWKB010000018">
    <property type="protein sequence ID" value="VWQ24518.1"/>
    <property type="molecule type" value="Genomic_DNA"/>
</dbReference>
<evidence type="ECO:0000313" key="2">
    <source>
        <dbReference type="EMBL" id="AUE18904.1"/>
    </source>
</evidence>
<dbReference type="EMBL" id="CP021558">
    <property type="protein sequence ID" value="AUE03443.1"/>
    <property type="molecule type" value="Genomic_DNA"/>
</dbReference>
<gene>
    <name evidence="1" type="ORF">BB215W447A_1434</name>
    <name evidence="3" type="ORF">BIFLH24_01740</name>
    <name evidence="2" type="ORF">DRBB29_1362</name>
</gene>
<evidence type="ECO:0000313" key="1">
    <source>
        <dbReference type="EMBL" id="AUE03443.1"/>
    </source>
</evidence>
<dbReference type="AlphaFoldDB" id="A0A0L0LSB1"/>
<organism evidence="2 5">
    <name type="scientific">Bifidobacterium breve</name>
    <dbReference type="NCBI Taxonomy" id="1685"/>
    <lineage>
        <taxon>Bacteria</taxon>
        <taxon>Bacillati</taxon>
        <taxon>Actinomycetota</taxon>
        <taxon>Actinomycetes</taxon>
        <taxon>Bifidobacteriales</taxon>
        <taxon>Bifidobacteriaceae</taxon>
        <taxon>Bifidobacterium</taxon>
    </lineage>
</organism>
<reference evidence="2 5" key="1">
    <citation type="submission" date="2017-09" db="EMBL/GenBank/DDBJ databases">
        <title>Comparative genomics and methylome analysis of the gut commensal Bifidobacterium breve.</title>
        <authorList>
            <person name="Bottacini F."/>
            <person name="Morrissey R."/>
            <person name="Roberts R.J."/>
            <person name="James K."/>
            <person name="van Breen J."/>
            <person name="Egan M."/>
            <person name="Lambert J."/>
            <person name="van Limpt K."/>
            <person name="Stanton C."/>
            <person name="Knol J."/>
            <person name="O' Connell Motherway M."/>
            <person name="van Sinderen D."/>
        </authorList>
    </citation>
    <scope>NUCLEOTIDE SEQUENCE [LARGE SCALE GENOMIC DNA]</scope>
    <source>
        <strain evidence="1 4">215W447a</strain>
        <strain evidence="2 5">DRBB29</strain>
    </source>
</reference>
<evidence type="ECO:0000313" key="3">
    <source>
        <dbReference type="EMBL" id="VWQ24518.1"/>
    </source>
</evidence>
<evidence type="ECO:0000313" key="4">
    <source>
        <dbReference type="Proteomes" id="UP000232491"/>
    </source>
</evidence>
<dbReference type="Proteomes" id="UP000232496">
    <property type="component" value="Chromosome"/>
</dbReference>
<evidence type="ECO:0000313" key="6">
    <source>
        <dbReference type="Proteomes" id="UP000494173"/>
    </source>
</evidence>
<accession>A0A0L0LSB1</accession>
<dbReference type="Proteomes" id="UP000232491">
    <property type="component" value="Chromosome"/>
</dbReference>
<name>A0A0L0LSB1_BIFBR</name>